<comment type="function">
    <text evidence="7">Located at the top of the head of the 30S subunit, it contacts several helices of the 16S rRNA. In the 70S ribosome it contacts the 23S rRNA (bridge B1a) and protein L5 of the 50S subunit (bridge B1b), connecting the 2 subunits; these bridges are implicated in subunit movement. Contacts the tRNAs in the A and P-sites.</text>
</comment>
<keyword evidence="2 7" id="KW-0699">rRNA-binding</keyword>
<evidence type="ECO:0000256" key="4">
    <source>
        <dbReference type="ARBA" id="ARBA00022980"/>
    </source>
</evidence>
<comment type="similarity">
    <text evidence="1 7 8">Belongs to the universal ribosomal protein uS13 family.</text>
</comment>
<feature type="region of interest" description="Disordered" evidence="9">
    <location>
        <begin position="90"/>
        <end position="128"/>
    </location>
</feature>
<dbReference type="OrthoDB" id="9803610at2"/>
<dbReference type="InterPro" id="IPR027437">
    <property type="entry name" value="Rbsml_uS13_C"/>
</dbReference>
<dbReference type="InterPro" id="IPR019980">
    <property type="entry name" value="Ribosomal_uS13_bac-type"/>
</dbReference>
<dbReference type="GO" id="GO:0015935">
    <property type="term" value="C:small ribosomal subunit"/>
    <property type="evidence" value="ECO:0007669"/>
    <property type="project" value="TreeGrafter"/>
</dbReference>
<dbReference type="SUPFAM" id="SSF46946">
    <property type="entry name" value="S13-like H2TH domain"/>
    <property type="match status" value="1"/>
</dbReference>
<name>A0A372INT3_9BACT</name>
<accession>A0A372INT3</accession>
<dbReference type="GO" id="GO:0019843">
    <property type="term" value="F:rRNA binding"/>
    <property type="evidence" value="ECO:0007669"/>
    <property type="project" value="UniProtKB-UniRule"/>
</dbReference>
<dbReference type="InterPro" id="IPR001892">
    <property type="entry name" value="Ribosomal_uS13"/>
</dbReference>
<dbReference type="Pfam" id="PF00416">
    <property type="entry name" value="Ribosomal_S13"/>
    <property type="match status" value="2"/>
</dbReference>
<dbReference type="Gene3D" id="4.10.910.10">
    <property type="entry name" value="30s ribosomal protein s13, domain 2"/>
    <property type="match status" value="1"/>
</dbReference>
<dbReference type="GO" id="GO:0003735">
    <property type="term" value="F:structural constituent of ribosome"/>
    <property type="evidence" value="ECO:0007669"/>
    <property type="project" value="InterPro"/>
</dbReference>
<dbReference type="InterPro" id="IPR010979">
    <property type="entry name" value="Ribosomal_uS13-like_H2TH"/>
</dbReference>
<comment type="subunit">
    <text evidence="7">Part of the 30S ribosomal subunit. Forms a loose heterodimer with protein S19. Forms two bridges to the 50S subunit in the 70S ribosome.</text>
</comment>
<keyword evidence="7" id="KW-0820">tRNA-binding</keyword>
<dbReference type="Gene3D" id="1.10.8.50">
    <property type="match status" value="1"/>
</dbReference>
<dbReference type="FunFam" id="1.10.8.50:FF:000001">
    <property type="entry name" value="30S ribosomal protein S13"/>
    <property type="match status" value="1"/>
</dbReference>
<dbReference type="PANTHER" id="PTHR10871:SF1">
    <property type="entry name" value="SMALL RIBOSOMAL SUBUNIT PROTEIN US13M"/>
    <property type="match status" value="1"/>
</dbReference>
<evidence type="ECO:0000256" key="2">
    <source>
        <dbReference type="ARBA" id="ARBA00022730"/>
    </source>
</evidence>
<keyword evidence="3 7" id="KW-0694">RNA-binding</keyword>
<keyword evidence="4 7" id="KW-0689">Ribosomal protein</keyword>
<reference evidence="10 11" key="1">
    <citation type="submission" date="2018-08" db="EMBL/GenBank/DDBJ databases">
        <title>Acidipila sp. 4G-K13, an acidobacterium isolated from forest soil.</title>
        <authorList>
            <person name="Gao Z.-H."/>
            <person name="Qiu L.-H."/>
        </authorList>
    </citation>
    <scope>NUCLEOTIDE SEQUENCE [LARGE SCALE GENOMIC DNA]</scope>
    <source>
        <strain evidence="10 11">4G-K13</strain>
    </source>
</reference>
<evidence type="ECO:0000256" key="8">
    <source>
        <dbReference type="RuleBase" id="RU003830"/>
    </source>
</evidence>
<dbReference type="RefSeq" id="WP_117298780.1">
    <property type="nucleotide sequence ID" value="NZ_QVQT02000003.1"/>
</dbReference>
<evidence type="ECO:0000256" key="3">
    <source>
        <dbReference type="ARBA" id="ARBA00022884"/>
    </source>
</evidence>
<keyword evidence="5 7" id="KW-0687">Ribonucleoprotein</keyword>
<dbReference type="PROSITE" id="PS50159">
    <property type="entry name" value="RIBOSOMAL_S13_2"/>
    <property type="match status" value="1"/>
</dbReference>
<evidence type="ECO:0000256" key="7">
    <source>
        <dbReference type="HAMAP-Rule" id="MF_01315"/>
    </source>
</evidence>
<dbReference type="AlphaFoldDB" id="A0A372INT3"/>
<dbReference type="GO" id="GO:0005829">
    <property type="term" value="C:cytosol"/>
    <property type="evidence" value="ECO:0007669"/>
    <property type="project" value="TreeGrafter"/>
</dbReference>
<proteinExistence type="inferred from homology"/>
<organism evidence="10 11">
    <name type="scientific">Paracidobacterium acidisoli</name>
    <dbReference type="NCBI Taxonomy" id="2303751"/>
    <lineage>
        <taxon>Bacteria</taxon>
        <taxon>Pseudomonadati</taxon>
        <taxon>Acidobacteriota</taxon>
        <taxon>Terriglobia</taxon>
        <taxon>Terriglobales</taxon>
        <taxon>Acidobacteriaceae</taxon>
        <taxon>Paracidobacterium</taxon>
    </lineage>
</organism>
<evidence type="ECO:0000256" key="1">
    <source>
        <dbReference type="ARBA" id="ARBA00008080"/>
    </source>
</evidence>
<keyword evidence="11" id="KW-1185">Reference proteome</keyword>
<dbReference type="GO" id="GO:0006412">
    <property type="term" value="P:translation"/>
    <property type="evidence" value="ECO:0007669"/>
    <property type="project" value="UniProtKB-UniRule"/>
</dbReference>
<dbReference type="PROSITE" id="PS00646">
    <property type="entry name" value="RIBOSOMAL_S13_1"/>
    <property type="match status" value="1"/>
</dbReference>
<dbReference type="Proteomes" id="UP000264702">
    <property type="component" value="Unassembled WGS sequence"/>
</dbReference>
<dbReference type="FunFam" id="4.10.910.10:FF:000001">
    <property type="entry name" value="30S ribosomal protein S13"/>
    <property type="match status" value="1"/>
</dbReference>
<dbReference type="NCBIfam" id="TIGR03631">
    <property type="entry name" value="uS13_bact"/>
    <property type="match status" value="1"/>
</dbReference>
<sequence>MARIAGVDLPRNKQARIGLTYIYGIGNPRALRILTAANVDPFKKIQDLGEDEVNRIRQVIEEEGGVEGDLRKDVSMHIKRLIDIQSYRGLRHRRSLPTRGQRTHTNARTRKGPRKGTVANKKKATSKT</sequence>
<evidence type="ECO:0000256" key="5">
    <source>
        <dbReference type="ARBA" id="ARBA00023274"/>
    </source>
</evidence>
<dbReference type="GO" id="GO:0000049">
    <property type="term" value="F:tRNA binding"/>
    <property type="evidence" value="ECO:0007669"/>
    <property type="project" value="UniProtKB-UniRule"/>
</dbReference>
<dbReference type="HAMAP" id="MF_01315">
    <property type="entry name" value="Ribosomal_uS13"/>
    <property type="match status" value="1"/>
</dbReference>
<comment type="caution">
    <text evidence="10">The sequence shown here is derived from an EMBL/GenBank/DDBJ whole genome shotgun (WGS) entry which is preliminary data.</text>
</comment>
<evidence type="ECO:0000256" key="6">
    <source>
        <dbReference type="ARBA" id="ARBA00035166"/>
    </source>
</evidence>
<dbReference type="PIRSF" id="PIRSF002134">
    <property type="entry name" value="Ribosomal_S13"/>
    <property type="match status" value="1"/>
</dbReference>
<evidence type="ECO:0000256" key="9">
    <source>
        <dbReference type="SAM" id="MobiDB-lite"/>
    </source>
</evidence>
<protein>
    <recommendedName>
        <fullName evidence="6 7">Small ribosomal subunit protein uS13</fullName>
    </recommendedName>
</protein>
<gene>
    <name evidence="7" type="primary">rpsM</name>
    <name evidence="10" type="ORF">D0Y96_07545</name>
</gene>
<evidence type="ECO:0000313" key="10">
    <source>
        <dbReference type="EMBL" id="RFU16612.1"/>
    </source>
</evidence>
<evidence type="ECO:0000313" key="11">
    <source>
        <dbReference type="Proteomes" id="UP000264702"/>
    </source>
</evidence>
<dbReference type="EMBL" id="QVQT01000003">
    <property type="protein sequence ID" value="RFU16612.1"/>
    <property type="molecule type" value="Genomic_DNA"/>
</dbReference>
<dbReference type="InterPro" id="IPR018269">
    <property type="entry name" value="Ribosomal_uS13_CS"/>
</dbReference>
<dbReference type="PANTHER" id="PTHR10871">
    <property type="entry name" value="30S RIBOSOMAL PROTEIN S13/40S RIBOSOMAL PROTEIN S18"/>
    <property type="match status" value="1"/>
</dbReference>